<comment type="caution">
    <text evidence="13">The sequence shown here is derived from an EMBL/GenBank/DDBJ whole genome shotgun (WGS) entry which is preliminary data.</text>
</comment>
<dbReference type="GO" id="GO:0005737">
    <property type="term" value="C:cytoplasm"/>
    <property type="evidence" value="ECO:0007669"/>
    <property type="project" value="UniProtKB-SubCell"/>
</dbReference>
<evidence type="ECO:0000256" key="6">
    <source>
        <dbReference type="ARBA" id="ARBA00022695"/>
    </source>
</evidence>
<dbReference type="SUPFAM" id="SSF55979">
    <property type="entry name" value="DNA clamp"/>
    <property type="match status" value="1"/>
</dbReference>
<evidence type="ECO:0000256" key="8">
    <source>
        <dbReference type="ARBA" id="ARBA00022932"/>
    </source>
</evidence>
<evidence type="ECO:0000256" key="11">
    <source>
        <dbReference type="ARBA" id="ARBA00033276"/>
    </source>
</evidence>
<accession>A0A8I0HF12</accession>
<evidence type="ECO:0000256" key="3">
    <source>
        <dbReference type="ARBA" id="ARBA00021035"/>
    </source>
</evidence>
<comment type="subcellular location">
    <subcellularLocation>
        <location evidence="1">Cytoplasm</location>
    </subcellularLocation>
</comment>
<dbReference type="GO" id="GO:0009360">
    <property type="term" value="C:DNA polymerase III complex"/>
    <property type="evidence" value="ECO:0007669"/>
    <property type="project" value="InterPro"/>
</dbReference>
<evidence type="ECO:0000259" key="12">
    <source>
        <dbReference type="Pfam" id="PF02767"/>
    </source>
</evidence>
<feature type="non-terminal residue" evidence="13">
    <location>
        <position position="79"/>
    </location>
</feature>
<dbReference type="InterPro" id="IPR022637">
    <property type="entry name" value="DNA_polIII_beta_cen"/>
</dbReference>
<sequence>SGETFTVRMDREECRNLILETVFATAQDDSKPILTGVLLELGEEIKAVATDAYQFAMRTVPLEHPTPEKTVVIPGRSLL</sequence>
<keyword evidence="5" id="KW-0808">Transferase</keyword>
<evidence type="ECO:0000256" key="9">
    <source>
        <dbReference type="ARBA" id="ARBA00023125"/>
    </source>
</evidence>
<feature type="domain" description="DNA polymerase III beta sliding clamp central" evidence="12">
    <location>
        <begin position="10"/>
        <end position="78"/>
    </location>
</feature>
<dbReference type="InterPro" id="IPR001001">
    <property type="entry name" value="DNA_polIII_beta"/>
</dbReference>
<dbReference type="Proteomes" id="UP000653002">
    <property type="component" value="Unassembled WGS sequence"/>
</dbReference>
<feature type="non-terminal residue" evidence="13">
    <location>
        <position position="1"/>
    </location>
</feature>
<evidence type="ECO:0000256" key="4">
    <source>
        <dbReference type="ARBA" id="ARBA00022490"/>
    </source>
</evidence>
<keyword evidence="9" id="KW-0238">DNA-binding</keyword>
<proteinExistence type="inferred from homology"/>
<gene>
    <name evidence="13" type="ORF">GUH15_24120</name>
</gene>
<evidence type="ECO:0000256" key="5">
    <source>
        <dbReference type="ARBA" id="ARBA00022679"/>
    </source>
</evidence>
<dbReference type="GO" id="GO:0003887">
    <property type="term" value="F:DNA-directed DNA polymerase activity"/>
    <property type="evidence" value="ECO:0007669"/>
    <property type="project" value="UniProtKB-KW"/>
</dbReference>
<keyword evidence="8" id="KW-0239">DNA-directed DNA polymerase</keyword>
<dbReference type="GO" id="GO:0008408">
    <property type="term" value="F:3'-5' exonuclease activity"/>
    <property type="evidence" value="ECO:0007669"/>
    <property type="project" value="InterPro"/>
</dbReference>
<evidence type="ECO:0000256" key="7">
    <source>
        <dbReference type="ARBA" id="ARBA00022705"/>
    </source>
</evidence>
<dbReference type="PANTHER" id="PTHR30478">
    <property type="entry name" value="DNA POLYMERASE III SUBUNIT BETA"/>
    <property type="match status" value="1"/>
</dbReference>
<keyword evidence="7" id="KW-0235">DNA replication</keyword>
<protein>
    <recommendedName>
        <fullName evidence="3">Beta sliding clamp</fullName>
    </recommendedName>
    <alternativeName>
        <fullName evidence="11">Beta-clamp processivity factor</fullName>
    </alternativeName>
    <alternativeName>
        <fullName evidence="10">DNA polymerase III beta sliding clamp subunit</fullName>
    </alternativeName>
</protein>
<organism evidence="13 14">
    <name type="scientific">Xanthomonas citri pv. citri</name>
    <dbReference type="NCBI Taxonomy" id="611301"/>
    <lineage>
        <taxon>Bacteria</taxon>
        <taxon>Pseudomonadati</taxon>
        <taxon>Pseudomonadota</taxon>
        <taxon>Gammaproteobacteria</taxon>
        <taxon>Lysobacterales</taxon>
        <taxon>Lysobacteraceae</taxon>
        <taxon>Xanthomonas</taxon>
    </lineage>
</organism>
<evidence type="ECO:0000313" key="14">
    <source>
        <dbReference type="Proteomes" id="UP000653002"/>
    </source>
</evidence>
<dbReference type="Pfam" id="PF02767">
    <property type="entry name" value="DNA_pol3_beta_2"/>
    <property type="match status" value="1"/>
</dbReference>
<evidence type="ECO:0000256" key="2">
    <source>
        <dbReference type="ARBA" id="ARBA00010752"/>
    </source>
</evidence>
<comment type="similarity">
    <text evidence="2">Belongs to the beta sliding clamp family.</text>
</comment>
<dbReference type="EMBL" id="JAABFR010002003">
    <property type="protein sequence ID" value="MBD4339083.1"/>
    <property type="molecule type" value="Genomic_DNA"/>
</dbReference>
<name>A0A8I0HF12_XANCI</name>
<evidence type="ECO:0000256" key="10">
    <source>
        <dbReference type="ARBA" id="ARBA00030988"/>
    </source>
</evidence>
<evidence type="ECO:0000256" key="1">
    <source>
        <dbReference type="ARBA" id="ARBA00004496"/>
    </source>
</evidence>
<reference evidence="13" key="1">
    <citation type="submission" date="2020-01" db="EMBL/GenBank/DDBJ databases">
        <authorList>
            <person name="Richard D."/>
        </authorList>
    </citation>
    <scope>NUCLEOTIDE SEQUENCE</scope>
    <source>
        <strain evidence="13">JP541</strain>
    </source>
</reference>
<keyword evidence="6" id="KW-0548">Nucleotidyltransferase</keyword>
<dbReference type="GO" id="GO:0006271">
    <property type="term" value="P:DNA strand elongation involved in DNA replication"/>
    <property type="evidence" value="ECO:0007669"/>
    <property type="project" value="TreeGrafter"/>
</dbReference>
<dbReference type="AlphaFoldDB" id="A0A8I0HF12"/>
<dbReference type="GO" id="GO:0003677">
    <property type="term" value="F:DNA binding"/>
    <property type="evidence" value="ECO:0007669"/>
    <property type="project" value="UniProtKB-KW"/>
</dbReference>
<keyword evidence="4" id="KW-0963">Cytoplasm</keyword>
<evidence type="ECO:0000313" key="13">
    <source>
        <dbReference type="EMBL" id="MBD4339083.1"/>
    </source>
</evidence>
<dbReference type="Gene3D" id="3.70.10.10">
    <property type="match status" value="1"/>
</dbReference>
<dbReference type="InterPro" id="IPR046938">
    <property type="entry name" value="DNA_clamp_sf"/>
</dbReference>
<dbReference type="PANTHER" id="PTHR30478:SF0">
    <property type="entry name" value="BETA SLIDING CLAMP"/>
    <property type="match status" value="1"/>
</dbReference>